<dbReference type="EMBL" id="FLQU01000236">
    <property type="protein sequence ID" value="SBS82962.1"/>
    <property type="molecule type" value="Genomic_DNA"/>
</dbReference>
<name>A0A1A8VTF7_PLAOA</name>
<keyword evidence="2" id="KW-0812">Transmembrane</keyword>
<evidence type="ECO:0000313" key="3">
    <source>
        <dbReference type="EMBL" id="SBS82962.1"/>
    </source>
</evidence>
<feature type="region of interest" description="Disordered" evidence="1">
    <location>
        <begin position="589"/>
        <end position="633"/>
    </location>
</feature>
<sequence length="4434" mass="513084">MKKGNIKNFELEEIVFILLNCLDEEKKVNLEIVNTLKIYMMYHKCEILNYVFSFLQIQKVSHDNQKLLLYLTYDFIHYCVYNTFSNTVESYLEEPEKGDIIRNEQICSESKNVEKFMDIDIFNNILKYSFFDGDEYCFLYENCLEDCDGKEKHIESGNNGSKSSNSGKYAKKCPSRNEECKNFTNVFDHNKISRLKYLRKEEYKALLMNKAYCINKYSEGRIRVQRGVSKCSNSHNSDSQSNKQSDKYSEINNIVKNVINFILNELLFIKKNDERHNIMTKLLILCIIMEDTYLKKKIMEKVNHYISLCCGKNDHTGCITNVGGDSHNANTHVYTYLELYVDIFLQMPHLAKSALIDIFRGIISLGSNNKHIDIIHRIFFKIFEDIQFPSILYSIIYMNSKYKKKNFLLPNEKNNNVFIENDIIQLSLENTSEDTCTTHTRESSLNSNLPNKMNSSDMFNDNINQVKVYQKKAKRESDITGGSCIGSGIGSGSGSSSGAHQVGEASPVTIVQTSPQQKSSNEKSNLVNNKQENNFSSVLIKDGDSTSSASESHNVVVCSNKKDSSTQEYGEALAQGGCSYELVNANNLGMNPNGENDNTRSVSNSQHSKESRRSRSANDERRQVRKGGSTNTCSIGVTGEINAIDAGVTVDRENELERKKAENINDVCRKLVDMYFSTIVSMKCSNDNYVKVLYIISKLMLYVNNEDTIRKTLEIFLFYFFVLFNSTVNNVTMYDTSCIYNNDSQMCINYVNVKTLPDCTIINGFRIVLQYCLGKVHHIVTFTNQVLMVNYSLLYILINKNYSANNSKIIAKEVISNGYVSTFIEIMEIFSIFISCVYTNNTVFNLIKEKIKSNNKVEIIVTLMVLKQYILLQSSDINSGNIIYLTNQNIKKKRSNGKNSFKRLNSFIMDTHHNNANIEVIIETISSLCERFNNDLSIIYILLEITLILSYYNYFSHHSYNPNVLFSLLPKVCSPLSMLYIHKGRCIKGIRGSFCSQSSSDRFSSEVENVQDQRLVGKVDKCKFESANENVCNNSDERINLGHNEREIKTWLLIPNKHVISIFHFFMNILLSNETNFKVKSKRYGYYVDDNGTIFDMSNSENEVLKNGYAYNKMFYDTHLHYFVYMCPTVGYMKQLISEAFQYNFSLYSPRILYPLLLQYLISVKSSYKIVLVILKCLNLICISLYNNMVKKKLRIHSRLHYNCVALPHMSKIVAVLLMYSYHPNYAVSFLSVQLVSIITSFTQNRNIMFIQDLTYFELLFKFLQLNEEIKKDLSSQYNHNYHSCSVFYGENVYSRKAIAYMEKREKKQENSKKYIPSKCVNGKDTRISYHTKLIKLGYMKIAKMVSKKLLNTYLKSYSPRYSEKRRKKINALIGIYFNLDVREIVNLVAAHSNGSIDIGDSGIGGIVISGSGVGSIGIAGSGISIGGKLNDGHSDNVLCSRNVEPRISRFVSILRLSREIFESYVKREMKGIYNRETYSIIFFYQLVELLRIIQSSNEFEDTLFYVSIMNMLCVVVKFLKGEYTNKLITILFRLNDEVTINEEDNQFLTLYMNFSHIYKKHFFNLYKERCTTLYTKRCIECIQLLRTNNICIRRSSETQIDFNNFILLSNKYNSDMSKQKNVENVLQHLSEYTTVYKIAIEKVLEEFNPGGKKGRARKGRVEVDRKGGKGEGNRGEDDMSSVLPRMDCKIDTLNMESSVRSYVNIEKNKMDHLDKIRKKLDQSNDIAKKLYEILEDKMNIYVLQNDINFSINKIFKQEVTACYIEGVLQKRNLLRTLFLLNNIYYSDVANKKSSAFSIFGKSNNVVNAENIRNTLILSMGLSIKRIPSKIFHYLYTTNQVLLNNKIFTIYVQYVYTPLVRCNNIFENLIFKKNESSAGNDVLLKEIIDNRKRCMDEMYGEEMETSLKIWKNLSAQLSRENDDSKVGDANGRDALDMSATLTTAYTSAVTTACGDTRTSSGDIKGECENAYVGKSLPKELNSLFTFQLLADPIICALYQEKEASLQLSLLKSLKRIAKKLKRVRSATAHPVETGEVAEKKTKRGNGTDFFDLKKKRCVIIDICENYIGEKKSIDIPFYSCMYIYKHVIIYSSLYYLSNVSNLILPITSLNVTGVEKFAIYFQFHKDLFMKKSEYQLRERMKECSYEGESNKTVENDDVSTEEQYIKEITKLGEKMEMKIMNMSSNKIIYNDYFSQLIKDNISPNEEKENDRLTIDTQSYEMILSCLKTIYYSQFIKKHPLTFQSVLLILNILINLLLKIVLNERKRLYQTWLQKGDKTNGNRQNVKGNLYDTDEMRRHYYAPRGRHIPKSTDDWRCANCKCSNCKCSNSKNDNPNKGNAIFPHRHGKGVCRKSSNEKKFSERANRRKGEKSKRWNPQMVNNMDGEGGHHPFGRIKKRGRRSKGRIGPEGKTFQNLRGYEKISLLCLNFIVSIIVKSVLDINSFFFLSKVIKYIHDTCVSTNVDEVKFISFRIITEIVINSPMCSEKEKTIGAKVVDVLASSIESKTENAQMGKALNGKTTNEKGGTPVREETKENYQKGNMNGSRIGSLLPHSSSNFEKYFSLIFSRSGDAAYDSPFDMNFCNGEKANCDEVPRERTDHTSDNDKGEYQLSNNNHSDDNNLDEETNMGAYPYEEVSEAIHHESTLNCHKSNHYVRANSTKGILSVDDEKKGENHYLCECIGLLIPYFRDKEKIIQYFSICSVCVLIGKLVKVKILSSTHFIYIFFNSLEVILYVIDKMANYKYIQRKIHKRGEKVKRKMGKIVTHCSNEDSQENPYPCYEKKNTLEEVIINHSKYFAQNDYEKISQETYPDEEQQGNEKTFYSDDSINHNEYTEENTKHEVTYETVNSLKSQKNYFYTCRKKEKDKFTFKKIKLNLYNIEFHKKFFSKILSNIEKINNGNYEKVFLKRLISVRYSKNNHKNLLKRINEIICNDFSISEKKSYINMLISCIHNKDKCISMNGLNLLMFYVYNEEMKKDYVENVMNRIFSELYYYTKMNILNEKNGKKNEKSGKKNEKSGKINEKNGKINEKSGEKNGNELNNTLDAYHNIYELEKNRRRHPNVLERALYVILLLCRKYFYVMVKKLCTLQSKYTYEHIYFIYMICNSELLLSKTLDYIFYIMNNFHLLKINSNMSNLLSLLFHILKFRNRNIKNYTRRYFVELFLIVFFVLGVKQLSHVGGGISGNNNVGEKSEGKTPSGNCTMDQSQIIKRNNQEGEIEKGVEFSGVEKGNYGSNSMKRALDIKCEVEMEGAREGTADTGGNIATASSTASTATAVGISNFGSGGGRIIRQGKDTMENSPKRVEQDKRNCSIGDTMDGSLFFAKKNIIFKSSSIMSVSKNEFNKKIYKNYSCSISVNNTLNCLNIIKELLRLNKKRKILSYYEYHKVEKLLYYKHSFEKGLTKMVYIFLKNNDCLKIFQFLSFFVKSDNINYTIISLIILSQIPLCIHIEEKSLEVIEPLIKVLYNINCKYQNVFVTKYLHICFTNLFIVFKDVFRYQLDNGMERFSLLIKEEYALNILNSLFNNIYNDDKTIVKETLKGFKEACKYERDYWPSSLCSSFMKMLSDPSLLLNCFSSSEAMEKEYMCKILCEMFKTLRGEAVHGGIPNRRRVHIFRKRNLYEIAACLLVHLVDTKKKVSSNVWLALKELMRFKFSDTVNDTLTFFDEKMFLSRNAKVDREKSFYIKKEYLDDVYIKKSKKGNYKMEEKNGIHFLPQQACSRNDAQIWRNDMGRDQHIGSETVNNPPCAMFDNSAGDRRERKGRYNNTLPTYIKEKVNTVNKRGKPQHGESDVPACLGEANIENTKYREKDGSNKHGKVQVEENESRNDGKWKDEERNNENCQSDNSDEESSNQNKKQKINMYYYRLFVEIFIPLLICIDTKTSYSKNIFSEFNMYLYGNDEYMSKSGNRDFTYIKQENDKLNDIFFKYLKLNLKKINNIYRAYVILLYSRNCLDKKLWNCNISIHEDVIKMIKEYESKNTKSRAEHVLFGNLKNYVHTKKKHVNKDNYEDSNLSNTFTSTLTNSILNTLSGTLNYSYDNFFGTQGTVNKADRSTSLNGRNILGTDAAYQKNCLAQKSDGRSEGSNRQCILQSEGENGSTEEGEYKDTLQGHPPSNILLYTSDSECNGNKESTSHGYMINKYNDVQNKNEKALSNREMNYMVVGYDNIKRGNSQREKLFEGHLKGLNRSIPFYCKNAGINENYSIFISSSDDDVGAEESSKEAPMQQPKLGERKEGKSDHEIEGTHLAREEVRVKSFKRTSFCRRKYKKIEILNKRYNFVNHFKNIYNSNMSDNLLHCIEMLKFLREEPPEIVSPKEVKTMNTYNFFESSLICCLTVIKFVSMTLNSKKLYKATLKCLRNEKITDAEENIWERKEYEQKKMEEIYHIHSLYISTKLEALCSSISKQLCACLQDNKMGQHLPIIKSLSILSILKPSA</sequence>
<feature type="compositionally biased region" description="Basic and acidic residues" evidence="1">
    <location>
        <begin position="3003"/>
        <end position="3036"/>
    </location>
</feature>
<feature type="transmembrane region" description="Helical" evidence="2">
    <location>
        <begin position="2240"/>
        <end position="2261"/>
    </location>
</feature>
<proteinExistence type="predicted"/>
<feature type="region of interest" description="Disordered" evidence="1">
    <location>
        <begin position="3003"/>
        <end position="3039"/>
    </location>
</feature>
<feature type="region of interest" description="Disordered" evidence="1">
    <location>
        <begin position="4212"/>
        <end position="4243"/>
    </location>
</feature>
<keyword evidence="2" id="KW-1133">Transmembrane helix</keyword>
<accession>A0A1A8VTF7</accession>
<organism evidence="3 4">
    <name type="scientific">Plasmodium ovale curtisi</name>
    <dbReference type="NCBI Taxonomy" id="864141"/>
    <lineage>
        <taxon>Eukaryota</taxon>
        <taxon>Sar</taxon>
        <taxon>Alveolata</taxon>
        <taxon>Apicomplexa</taxon>
        <taxon>Aconoidasida</taxon>
        <taxon>Haemosporida</taxon>
        <taxon>Plasmodiidae</taxon>
        <taxon>Plasmodium</taxon>
        <taxon>Plasmodium (Plasmodium)</taxon>
    </lineage>
</organism>
<keyword evidence="2" id="KW-0472">Membrane</keyword>
<dbReference type="SUPFAM" id="SSF48371">
    <property type="entry name" value="ARM repeat"/>
    <property type="match status" value="1"/>
</dbReference>
<reference evidence="4" key="1">
    <citation type="submission" date="2016-05" db="EMBL/GenBank/DDBJ databases">
        <authorList>
            <person name="Naeem Raeece"/>
        </authorList>
    </citation>
    <scope>NUCLEOTIDE SEQUENCE [LARGE SCALE GENOMIC DNA]</scope>
</reference>
<feature type="compositionally biased region" description="Polar residues" evidence="1">
    <location>
        <begin position="509"/>
        <end position="533"/>
    </location>
</feature>
<feature type="compositionally biased region" description="Basic and acidic residues" evidence="1">
    <location>
        <begin position="1660"/>
        <end position="1678"/>
    </location>
</feature>
<feature type="region of interest" description="Disordered" evidence="1">
    <location>
        <begin position="2515"/>
        <end position="2544"/>
    </location>
</feature>
<evidence type="ECO:0000256" key="1">
    <source>
        <dbReference type="SAM" id="MobiDB-lite"/>
    </source>
</evidence>
<feature type="compositionally biased region" description="Basic and acidic residues" evidence="1">
    <location>
        <begin position="607"/>
        <end position="622"/>
    </location>
</feature>
<feature type="compositionally biased region" description="Polar residues" evidence="1">
    <location>
        <begin position="589"/>
        <end position="606"/>
    </location>
</feature>
<feature type="region of interest" description="Disordered" evidence="1">
    <location>
        <begin position="3287"/>
        <end position="3306"/>
    </location>
</feature>
<feature type="region of interest" description="Disordered" evidence="1">
    <location>
        <begin position="2338"/>
        <end position="2408"/>
    </location>
</feature>
<gene>
    <name evidence="3" type="ORF">POVCU2_0018130</name>
</gene>
<feature type="compositionally biased region" description="Basic residues" evidence="1">
    <location>
        <begin position="2390"/>
        <end position="2403"/>
    </location>
</feature>
<dbReference type="Proteomes" id="UP000078560">
    <property type="component" value="Unassembled WGS sequence"/>
</dbReference>
<evidence type="ECO:0000313" key="4">
    <source>
        <dbReference type="Proteomes" id="UP000078560"/>
    </source>
</evidence>
<feature type="region of interest" description="Disordered" evidence="1">
    <location>
        <begin position="4074"/>
        <end position="4112"/>
    </location>
</feature>
<feature type="region of interest" description="Disordered" evidence="1">
    <location>
        <begin position="2591"/>
        <end position="2624"/>
    </location>
</feature>
<feature type="region of interest" description="Disordered" evidence="1">
    <location>
        <begin position="490"/>
        <end position="533"/>
    </location>
</feature>
<dbReference type="InterPro" id="IPR016024">
    <property type="entry name" value="ARM-type_fold"/>
</dbReference>
<protein>
    <submittedName>
        <fullName evidence="3">Uncharacterized protein</fullName>
    </submittedName>
</protein>
<feature type="compositionally biased region" description="Basic and acidic residues" evidence="1">
    <location>
        <begin position="4228"/>
        <end position="4243"/>
    </location>
</feature>
<feature type="compositionally biased region" description="Basic and acidic residues" evidence="1">
    <location>
        <begin position="3291"/>
        <end position="3306"/>
    </location>
</feature>
<feature type="compositionally biased region" description="Basic and acidic residues" evidence="1">
    <location>
        <begin position="2591"/>
        <end position="2607"/>
    </location>
</feature>
<feature type="region of interest" description="Disordered" evidence="1">
    <location>
        <begin position="1653"/>
        <end position="1681"/>
    </location>
</feature>
<evidence type="ECO:0000256" key="2">
    <source>
        <dbReference type="SAM" id="Phobius"/>
    </source>
</evidence>
<feature type="compositionally biased region" description="Basic and acidic residues" evidence="1">
    <location>
        <begin position="2353"/>
        <end position="2363"/>
    </location>
</feature>
<feature type="region of interest" description="Disordered" evidence="1">
    <location>
        <begin position="3736"/>
        <end position="3853"/>
    </location>
</feature>
<feature type="compositionally biased region" description="Basic and acidic residues" evidence="1">
    <location>
        <begin position="3803"/>
        <end position="3837"/>
    </location>
</feature>
<feature type="region of interest" description="Disordered" evidence="1">
    <location>
        <begin position="438"/>
        <end position="457"/>
    </location>
</feature>